<name>A0AAW0RLK1_9HYPO</name>
<comment type="caution">
    <text evidence="1">The sequence shown here is derived from an EMBL/GenBank/DDBJ whole genome shotgun (WGS) entry which is preliminary data.</text>
</comment>
<gene>
    <name evidence="1" type="ORF">G3M48_007924</name>
</gene>
<accession>A0AAW0RLK1</accession>
<evidence type="ECO:0000313" key="2">
    <source>
        <dbReference type="Proteomes" id="UP001397290"/>
    </source>
</evidence>
<proteinExistence type="predicted"/>
<dbReference type="EMBL" id="JAAHCF010000578">
    <property type="protein sequence ID" value="KAK8142955.1"/>
    <property type="molecule type" value="Genomic_DNA"/>
</dbReference>
<reference evidence="1 2" key="1">
    <citation type="submission" date="2020-02" db="EMBL/GenBank/DDBJ databases">
        <title>Comparative genomics of the hypocrealean fungal genus Beauvera.</title>
        <authorList>
            <person name="Showalter D.N."/>
            <person name="Bushley K.E."/>
            <person name="Rehner S.A."/>
        </authorList>
    </citation>
    <scope>NUCLEOTIDE SEQUENCE [LARGE SCALE GENOMIC DNA]</scope>
    <source>
        <strain evidence="1 2">ARSEF4384</strain>
    </source>
</reference>
<protein>
    <submittedName>
        <fullName evidence="1">Uncharacterized protein</fullName>
    </submittedName>
</protein>
<keyword evidence="2" id="KW-1185">Reference proteome</keyword>
<dbReference type="Proteomes" id="UP001397290">
    <property type="component" value="Unassembled WGS sequence"/>
</dbReference>
<evidence type="ECO:0000313" key="1">
    <source>
        <dbReference type="EMBL" id="KAK8142955.1"/>
    </source>
</evidence>
<sequence length="85" mass="9666">MAITEADLRDSWQDSTTMQFADEHKKPVHLFEQTSYDRDFYCKACEDILFKDENGITVWDTHGSGQIKVPAGIRVLAKGGWAICK</sequence>
<dbReference type="AlphaFoldDB" id="A0AAW0RLK1"/>
<organism evidence="1 2">
    <name type="scientific">Beauveria asiatica</name>
    <dbReference type="NCBI Taxonomy" id="1069075"/>
    <lineage>
        <taxon>Eukaryota</taxon>
        <taxon>Fungi</taxon>
        <taxon>Dikarya</taxon>
        <taxon>Ascomycota</taxon>
        <taxon>Pezizomycotina</taxon>
        <taxon>Sordariomycetes</taxon>
        <taxon>Hypocreomycetidae</taxon>
        <taxon>Hypocreales</taxon>
        <taxon>Cordycipitaceae</taxon>
        <taxon>Beauveria</taxon>
    </lineage>
</organism>